<dbReference type="PANTHER" id="PTHR13196:SF14">
    <property type="entry name" value="UDENN DOMAIN-CONTAINING PROTEIN"/>
    <property type="match status" value="1"/>
</dbReference>
<dbReference type="GO" id="GO:0005085">
    <property type="term" value="F:guanyl-nucleotide exchange factor activity"/>
    <property type="evidence" value="ECO:0007669"/>
    <property type="project" value="InterPro"/>
</dbReference>
<name>A0A8S4G5N0_PLUXY</name>
<dbReference type="GO" id="GO:0005829">
    <property type="term" value="C:cytosol"/>
    <property type="evidence" value="ECO:0007669"/>
    <property type="project" value="TreeGrafter"/>
</dbReference>
<dbReference type="GO" id="GO:0032456">
    <property type="term" value="P:endocytic recycling"/>
    <property type="evidence" value="ECO:0007669"/>
    <property type="project" value="TreeGrafter"/>
</dbReference>
<accession>A0A8S4G5N0</accession>
<feature type="compositionally biased region" description="Pro residues" evidence="3">
    <location>
        <begin position="616"/>
        <end position="634"/>
    </location>
</feature>
<dbReference type="EMBL" id="CAJHNJ030000139">
    <property type="protein sequence ID" value="CAG9136395.1"/>
    <property type="molecule type" value="Genomic_DNA"/>
</dbReference>
<evidence type="ECO:0000313" key="6">
    <source>
        <dbReference type="Proteomes" id="UP000653454"/>
    </source>
</evidence>
<evidence type="ECO:0000256" key="2">
    <source>
        <dbReference type="ARBA" id="ARBA00023329"/>
    </source>
</evidence>
<organism evidence="5 6">
    <name type="scientific">Plutella xylostella</name>
    <name type="common">Diamondback moth</name>
    <name type="synonym">Plutella maculipennis</name>
    <dbReference type="NCBI Taxonomy" id="51655"/>
    <lineage>
        <taxon>Eukaryota</taxon>
        <taxon>Metazoa</taxon>
        <taxon>Ecdysozoa</taxon>
        <taxon>Arthropoda</taxon>
        <taxon>Hexapoda</taxon>
        <taxon>Insecta</taxon>
        <taxon>Pterygota</taxon>
        <taxon>Neoptera</taxon>
        <taxon>Endopterygota</taxon>
        <taxon>Lepidoptera</taxon>
        <taxon>Glossata</taxon>
        <taxon>Ditrysia</taxon>
        <taxon>Yponomeutoidea</taxon>
        <taxon>Plutellidae</taxon>
        <taxon>Plutella</taxon>
    </lineage>
</organism>
<dbReference type="FunFam" id="3.40.50.11500:FF:000004">
    <property type="entry name" value="DENN domain-containing protein 2C isoform X1"/>
    <property type="match status" value="1"/>
</dbReference>
<dbReference type="OrthoDB" id="206724at2759"/>
<protein>
    <submittedName>
        <fullName evidence="5">(diamondback moth) hypothetical protein</fullName>
    </submittedName>
</protein>
<dbReference type="InterPro" id="IPR005112">
    <property type="entry name" value="dDENN_dom"/>
</dbReference>
<feature type="compositionally biased region" description="Pro residues" evidence="3">
    <location>
        <begin position="487"/>
        <end position="508"/>
    </location>
</feature>
<evidence type="ECO:0000313" key="5">
    <source>
        <dbReference type="EMBL" id="CAG9136395.1"/>
    </source>
</evidence>
<dbReference type="GO" id="GO:1901981">
    <property type="term" value="F:phosphatidylinositol phosphate binding"/>
    <property type="evidence" value="ECO:0007669"/>
    <property type="project" value="TreeGrafter"/>
</dbReference>
<feature type="compositionally biased region" description="Polar residues" evidence="3">
    <location>
        <begin position="462"/>
        <end position="477"/>
    </location>
</feature>
<dbReference type="Gene3D" id="3.40.50.11500">
    <property type="match status" value="1"/>
</dbReference>
<dbReference type="Gene3D" id="6.10.140.1000">
    <property type="match status" value="1"/>
</dbReference>
<evidence type="ECO:0000256" key="1">
    <source>
        <dbReference type="ARBA" id="ARBA00004132"/>
    </source>
</evidence>
<dbReference type="InterPro" id="IPR037516">
    <property type="entry name" value="Tripartite_DENN"/>
</dbReference>
<dbReference type="PROSITE" id="PS50211">
    <property type="entry name" value="DENN"/>
    <property type="match status" value="1"/>
</dbReference>
<dbReference type="InterPro" id="IPR001194">
    <property type="entry name" value="cDENN_dom"/>
</dbReference>
<dbReference type="FunFam" id="3.30.450.200:FF:000003">
    <property type="entry name" value="DENN domain containing 1A"/>
    <property type="match status" value="1"/>
</dbReference>
<keyword evidence="2" id="KW-0968">Cytoplasmic vesicle</keyword>
<dbReference type="PANTHER" id="PTHR13196">
    <property type="entry name" value="DENN DOMAIN-CONTAINING"/>
    <property type="match status" value="1"/>
</dbReference>
<feature type="compositionally biased region" description="Basic residues" evidence="3">
    <location>
        <begin position="444"/>
        <end position="453"/>
    </location>
</feature>
<sequence>MGSRLRDSVRYLFEFFCEVAPGSEEKDPYMIRKYPEVYKNEQELKDLPKFTFPCPFEDSFVQHYSFVLTSVDSKYTFCFCRYDNKSNTSLVLLSHLPWHDIFYKLLNCIASLLAGPNAGELGALLAAVRTRPPPPGHSLRVTYDAGASVFVCQPPPDTLPSIPENSLLREYYAALNPGAMVGVWAALLAERRVLVTGRRAGRVAACAMAANQTLYPMTWQHIYIPLLPKHLVDYLLAPMPFLIGVPRAVLDSVRVSDLGDVVVLDVDSSELATPHRDLEALPADTVSTLKKALSDKNALGDGVSRAFLRALVSLIGGYRDAIRISCGEQISFSAARLLAAAPPPRRAFLQRMLHAQIFQQFIEERLELLNSGRGFSDEFEVECSLAAGDAGAGGGGAGGGGRGVKAQYKRWLRAVTSEGGALLRQVKDKAHPAVQSAVESMRAGGRRVTRRVRGWGPHAPRSQGSRDNANHSRASCGSATPVSTPASSPPPSPPASPPPSPPASPPPCVDLLTEMEFLFAPPPAADPPLVPARRYAIVATRRLVELAAPAPPPRPRLPARLLRDPAPAPRPPRARLAFQREGRLTVTLPAPPAPRPPAPRPPDNESVQWDLIQLDDPPPAAPAPPPAPAAPPAPASQRGADSALLHEYGLDFTQFGLSDPPAPAATPAAWTTFN</sequence>
<dbReference type="Pfam" id="PF03455">
    <property type="entry name" value="dDENN"/>
    <property type="match status" value="1"/>
</dbReference>
<dbReference type="GO" id="GO:0030136">
    <property type="term" value="C:clathrin-coated vesicle"/>
    <property type="evidence" value="ECO:0007669"/>
    <property type="project" value="UniProtKB-SubCell"/>
</dbReference>
<dbReference type="SMART" id="SM00799">
    <property type="entry name" value="DENN"/>
    <property type="match status" value="1"/>
</dbReference>
<keyword evidence="6" id="KW-1185">Reference proteome</keyword>
<proteinExistence type="predicted"/>
<dbReference type="Proteomes" id="UP000653454">
    <property type="component" value="Unassembled WGS sequence"/>
</dbReference>
<dbReference type="Pfam" id="PF02141">
    <property type="entry name" value="DENN"/>
    <property type="match status" value="1"/>
</dbReference>
<dbReference type="SMART" id="SM00801">
    <property type="entry name" value="dDENN"/>
    <property type="match status" value="1"/>
</dbReference>
<comment type="subcellular location">
    <subcellularLocation>
        <location evidence="1">Cytoplasmic vesicle</location>
        <location evidence="1">Clathrin-coated vesicle</location>
    </subcellularLocation>
</comment>
<dbReference type="InterPro" id="IPR040032">
    <property type="entry name" value="DENND1A/B/C"/>
</dbReference>
<dbReference type="Gene3D" id="3.30.450.200">
    <property type="match status" value="1"/>
</dbReference>
<feature type="compositionally biased region" description="Low complexity" evidence="3">
    <location>
        <begin position="665"/>
        <end position="674"/>
    </location>
</feature>
<gene>
    <name evidence="5" type="ORF">PLXY2_LOCUS14652</name>
</gene>
<dbReference type="InterPro" id="IPR043153">
    <property type="entry name" value="DENN_C"/>
</dbReference>
<reference evidence="5" key="1">
    <citation type="submission" date="2020-11" db="EMBL/GenBank/DDBJ databases">
        <authorList>
            <person name="Whiteford S."/>
        </authorList>
    </citation>
    <scope>NUCLEOTIDE SEQUENCE</scope>
</reference>
<evidence type="ECO:0000259" key="4">
    <source>
        <dbReference type="PROSITE" id="PS50211"/>
    </source>
</evidence>
<feature type="region of interest" description="Disordered" evidence="3">
    <location>
        <begin position="548"/>
        <end position="674"/>
    </location>
</feature>
<comment type="caution">
    <text evidence="5">The sequence shown here is derived from an EMBL/GenBank/DDBJ whole genome shotgun (WGS) entry which is preliminary data.</text>
</comment>
<feature type="region of interest" description="Disordered" evidence="3">
    <location>
        <begin position="426"/>
        <end position="509"/>
    </location>
</feature>
<dbReference type="AlphaFoldDB" id="A0A8S4G5N0"/>
<evidence type="ECO:0000256" key="3">
    <source>
        <dbReference type="SAM" id="MobiDB-lite"/>
    </source>
</evidence>
<feature type="compositionally biased region" description="Pro residues" evidence="3">
    <location>
        <begin position="589"/>
        <end position="601"/>
    </location>
</feature>
<dbReference type="GO" id="GO:0006897">
    <property type="term" value="P:endocytosis"/>
    <property type="evidence" value="ECO:0007669"/>
    <property type="project" value="TreeGrafter"/>
</dbReference>
<dbReference type="InterPro" id="IPR005113">
    <property type="entry name" value="uDENN_dom"/>
</dbReference>
<dbReference type="SMART" id="SM00800">
    <property type="entry name" value="uDENN"/>
    <property type="match status" value="1"/>
</dbReference>
<feature type="domain" description="UDENN" evidence="4">
    <location>
        <begin position="10"/>
        <end position="372"/>
    </location>
</feature>